<dbReference type="PANTHER" id="PTHR40758">
    <property type="entry name" value="CONSERVED PROTEIN"/>
    <property type="match status" value="1"/>
</dbReference>
<proteinExistence type="predicted"/>
<reference evidence="3" key="1">
    <citation type="submission" date="2018-05" db="EMBL/GenBank/DDBJ databases">
        <authorList>
            <person name="Lanie J.A."/>
            <person name="Ng W.-L."/>
            <person name="Kazmierczak K.M."/>
            <person name="Andrzejewski T.M."/>
            <person name="Davidsen T.M."/>
            <person name="Wayne K.J."/>
            <person name="Tettelin H."/>
            <person name="Glass J.I."/>
            <person name="Rusch D."/>
            <person name="Podicherti R."/>
            <person name="Tsui H.-C.T."/>
            <person name="Winkler M.E."/>
        </authorList>
    </citation>
    <scope>NUCLEOTIDE SEQUENCE</scope>
</reference>
<dbReference type="NCBIfam" id="TIGR03083">
    <property type="entry name" value="maleylpyruvate isomerase family mycothiol-dependent enzyme"/>
    <property type="match status" value="1"/>
</dbReference>
<feature type="domain" description="Mycothiol-dependent maleylpyruvate isomerase metal-binding" evidence="2">
    <location>
        <begin position="12"/>
        <end position="138"/>
    </location>
</feature>
<evidence type="ECO:0000259" key="2">
    <source>
        <dbReference type="Pfam" id="PF11716"/>
    </source>
</evidence>
<protein>
    <recommendedName>
        <fullName evidence="4">Mycothiol-dependent maleylpyruvate isomerase metal-binding domain-containing protein</fullName>
    </recommendedName>
</protein>
<feature type="domain" description="MDMPI C-terminal" evidence="1">
    <location>
        <begin position="151"/>
        <end position="241"/>
    </location>
</feature>
<feature type="non-terminal residue" evidence="3">
    <location>
        <position position="1"/>
    </location>
</feature>
<dbReference type="InterPro" id="IPR010872">
    <property type="entry name" value="MDMPI_C-term_domain"/>
</dbReference>
<dbReference type="Pfam" id="PF07398">
    <property type="entry name" value="MDMPI_C"/>
    <property type="match status" value="1"/>
</dbReference>
<sequence length="249" mass="27583">VNPVIVEDYKQIFEEATTRIADLASGDGNLPIPHISGWTMSDAVIHAGLVFSFVTKSVKQGSPIADGGVARWANDQSNHPQTSQLSDWFRAAAQEMAEVVWEHEPRDEVWTSSEFNKQALFWMRRMTHEATVHRWDIETATGDNTAIGGAIAVDGIDEFYDFFVAERFPTAFAGIGTVHLHAIDAPGEWMITRHENGIDVESAHGKGDVAARGPAGDLLLFVWNRVNHTTLETFGDTDLLDEHQLAFQI</sequence>
<dbReference type="InterPro" id="IPR017517">
    <property type="entry name" value="Maleyloyr_isom"/>
</dbReference>
<dbReference type="AlphaFoldDB" id="A0A381Q9I1"/>
<evidence type="ECO:0008006" key="4">
    <source>
        <dbReference type="Google" id="ProtNLM"/>
    </source>
</evidence>
<accession>A0A381Q9I1</accession>
<name>A0A381Q9I1_9ZZZZ</name>
<evidence type="ECO:0000313" key="3">
    <source>
        <dbReference type="EMBL" id="SUZ75982.1"/>
    </source>
</evidence>
<dbReference type="Pfam" id="PF11716">
    <property type="entry name" value="MDMPI_N"/>
    <property type="match status" value="1"/>
</dbReference>
<evidence type="ECO:0000259" key="1">
    <source>
        <dbReference type="Pfam" id="PF07398"/>
    </source>
</evidence>
<dbReference type="EMBL" id="UINC01001261">
    <property type="protein sequence ID" value="SUZ75982.1"/>
    <property type="molecule type" value="Genomic_DNA"/>
</dbReference>
<organism evidence="3">
    <name type="scientific">marine metagenome</name>
    <dbReference type="NCBI Taxonomy" id="408172"/>
    <lineage>
        <taxon>unclassified sequences</taxon>
        <taxon>metagenomes</taxon>
        <taxon>ecological metagenomes</taxon>
    </lineage>
</organism>
<dbReference type="PANTHER" id="PTHR40758:SF1">
    <property type="entry name" value="CONSERVED PROTEIN"/>
    <property type="match status" value="1"/>
</dbReference>
<dbReference type="GO" id="GO:0046872">
    <property type="term" value="F:metal ion binding"/>
    <property type="evidence" value="ECO:0007669"/>
    <property type="project" value="InterPro"/>
</dbReference>
<dbReference type="InterPro" id="IPR024344">
    <property type="entry name" value="MDMPI_metal-binding"/>
</dbReference>
<dbReference type="GO" id="GO:0005886">
    <property type="term" value="C:plasma membrane"/>
    <property type="evidence" value="ECO:0007669"/>
    <property type="project" value="TreeGrafter"/>
</dbReference>
<gene>
    <name evidence="3" type="ORF">METZ01_LOCUS28836</name>
</gene>